<dbReference type="InterPro" id="IPR011010">
    <property type="entry name" value="DNA_brk_join_enz"/>
</dbReference>
<reference evidence="4 5" key="1">
    <citation type="submission" date="2012-02" db="EMBL/GenBank/DDBJ databases">
        <title>Complete sequence of chromosome of Singulisphaera acidiphila DSM 18658.</title>
        <authorList>
            <consortium name="US DOE Joint Genome Institute (JGI-PGF)"/>
            <person name="Lucas S."/>
            <person name="Copeland A."/>
            <person name="Lapidus A."/>
            <person name="Glavina del Rio T."/>
            <person name="Dalin E."/>
            <person name="Tice H."/>
            <person name="Bruce D."/>
            <person name="Goodwin L."/>
            <person name="Pitluck S."/>
            <person name="Peters L."/>
            <person name="Ovchinnikova G."/>
            <person name="Chertkov O."/>
            <person name="Kyrpides N."/>
            <person name="Mavromatis K."/>
            <person name="Ivanova N."/>
            <person name="Brettin T."/>
            <person name="Detter J.C."/>
            <person name="Han C."/>
            <person name="Larimer F."/>
            <person name="Land M."/>
            <person name="Hauser L."/>
            <person name="Markowitz V."/>
            <person name="Cheng J.-F."/>
            <person name="Hugenholtz P."/>
            <person name="Woyke T."/>
            <person name="Wu D."/>
            <person name="Tindall B."/>
            <person name="Pomrenke H."/>
            <person name="Brambilla E."/>
            <person name="Klenk H.-P."/>
            <person name="Eisen J.A."/>
        </authorList>
    </citation>
    <scope>NUCLEOTIDE SEQUENCE [LARGE SCALE GENOMIC DNA]</scope>
    <source>
        <strain evidence="5">ATCC BAA-1392 / DSM 18658 / VKM B-2454 / MOB10</strain>
    </source>
</reference>
<dbReference type="RefSeq" id="WP_015245183.1">
    <property type="nucleotide sequence ID" value="NC_019892.1"/>
</dbReference>
<dbReference type="InterPro" id="IPR002104">
    <property type="entry name" value="Integrase_catalytic"/>
</dbReference>
<dbReference type="AlphaFoldDB" id="L0DAZ7"/>
<organism evidence="4 5">
    <name type="scientific">Singulisphaera acidiphila (strain ATCC BAA-1392 / DSM 18658 / VKM B-2454 / MOB10)</name>
    <dbReference type="NCBI Taxonomy" id="886293"/>
    <lineage>
        <taxon>Bacteria</taxon>
        <taxon>Pseudomonadati</taxon>
        <taxon>Planctomycetota</taxon>
        <taxon>Planctomycetia</taxon>
        <taxon>Isosphaerales</taxon>
        <taxon>Isosphaeraceae</taxon>
        <taxon>Singulisphaera</taxon>
    </lineage>
</organism>
<keyword evidence="1" id="KW-0233">DNA recombination</keyword>
<evidence type="ECO:0000256" key="2">
    <source>
        <dbReference type="SAM" id="MobiDB-lite"/>
    </source>
</evidence>
<dbReference type="PROSITE" id="PS51898">
    <property type="entry name" value="TYR_RECOMBINASE"/>
    <property type="match status" value="1"/>
</dbReference>
<gene>
    <name evidence="4" type="ordered locus">Sinac_1635</name>
</gene>
<dbReference type="GO" id="GO:0015074">
    <property type="term" value="P:DNA integration"/>
    <property type="evidence" value="ECO:0007669"/>
    <property type="project" value="InterPro"/>
</dbReference>
<dbReference type="OrthoDB" id="254233at2"/>
<dbReference type="PANTHER" id="PTHR30349">
    <property type="entry name" value="PHAGE INTEGRASE-RELATED"/>
    <property type="match status" value="1"/>
</dbReference>
<evidence type="ECO:0000313" key="5">
    <source>
        <dbReference type="Proteomes" id="UP000010798"/>
    </source>
</evidence>
<dbReference type="Proteomes" id="UP000010798">
    <property type="component" value="Chromosome"/>
</dbReference>
<feature type="domain" description="Tyr recombinase" evidence="3">
    <location>
        <begin position="176"/>
        <end position="382"/>
    </location>
</feature>
<accession>L0DAZ7</accession>
<dbReference type="STRING" id="886293.Sinac_1635"/>
<dbReference type="KEGG" id="saci:Sinac_1635"/>
<dbReference type="InterPro" id="IPR013762">
    <property type="entry name" value="Integrase-like_cat_sf"/>
</dbReference>
<dbReference type="EMBL" id="CP003364">
    <property type="protein sequence ID" value="AGA26013.1"/>
    <property type="molecule type" value="Genomic_DNA"/>
</dbReference>
<dbReference type="Pfam" id="PF00589">
    <property type="entry name" value="Phage_integrase"/>
    <property type="match status" value="1"/>
</dbReference>
<proteinExistence type="predicted"/>
<dbReference type="SUPFAM" id="SSF56349">
    <property type="entry name" value="DNA breaking-rejoining enzymes"/>
    <property type="match status" value="1"/>
</dbReference>
<dbReference type="Gene3D" id="1.10.443.10">
    <property type="entry name" value="Intergrase catalytic core"/>
    <property type="match status" value="1"/>
</dbReference>
<dbReference type="CDD" id="cd00397">
    <property type="entry name" value="DNA_BRE_C"/>
    <property type="match status" value="1"/>
</dbReference>
<feature type="compositionally biased region" description="Polar residues" evidence="2">
    <location>
        <begin position="289"/>
        <end position="304"/>
    </location>
</feature>
<dbReference type="PANTHER" id="PTHR30349:SF64">
    <property type="entry name" value="PROPHAGE INTEGRASE INTD-RELATED"/>
    <property type="match status" value="1"/>
</dbReference>
<dbReference type="GO" id="GO:0003677">
    <property type="term" value="F:DNA binding"/>
    <property type="evidence" value="ECO:0007669"/>
    <property type="project" value="InterPro"/>
</dbReference>
<evidence type="ECO:0000313" key="4">
    <source>
        <dbReference type="EMBL" id="AGA26013.1"/>
    </source>
</evidence>
<keyword evidence="5" id="KW-1185">Reference proteome</keyword>
<dbReference type="eggNOG" id="COG0582">
    <property type="taxonomic scope" value="Bacteria"/>
</dbReference>
<dbReference type="GO" id="GO:0006310">
    <property type="term" value="P:DNA recombination"/>
    <property type="evidence" value="ECO:0007669"/>
    <property type="project" value="UniProtKB-KW"/>
</dbReference>
<sequence>MSFRTPSYRLHKPTGQAVVTIDDRDFYLGKHGTEASRNEYDRLIAEWLAAGRKLPVANDATVSELMVGFLKWADAYYVKDGEPTSEAALFRLSLAVLRKAYGHTQAKDFGPLALKTVRQAFIDAKLCRNEVNRRTRHIIRFFKWAVENELVPPSVHHGLKAVAGLRKGRTDVRESKPVKPVPDAFVDAVKPHVSRQVWAMIELQRLTGMRPGEVTIMRTMDLDTTGKVWEFIPHRHKTEHHDRDRLIFIGPRAQDVLRLWLKTDLGAYLFSPKEAEADRLAEMRRTRKTPVQPSQRNRSKTGQPKQFGDHYEVRAYYTAVNRGCDKANVPMWGPNRLRHNAATRLRREFGLDVARVILGHSSPAVTEVYAEVDREKALGVMGQIG</sequence>
<dbReference type="InterPro" id="IPR050090">
    <property type="entry name" value="Tyrosine_recombinase_XerCD"/>
</dbReference>
<feature type="region of interest" description="Disordered" evidence="2">
    <location>
        <begin position="285"/>
        <end position="306"/>
    </location>
</feature>
<evidence type="ECO:0000256" key="1">
    <source>
        <dbReference type="ARBA" id="ARBA00023172"/>
    </source>
</evidence>
<protein>
    <submittedName>
        <fullName evidence="4">Site-specific recombinase XerD</fullName>
    </submittedName>
</protein>
<evidence type="ECO:0000259" key="3">
    <source>
        <dbReference type="PROSITE" id="PS51898"/>
    </source>
</evidence>
<dbReference type="HOGENOM" id="CLU_639159_0_0_0"/>
<name>L0DAZ7_SINAD</name>